<feature type="compositionally biased region" description="Basic and acidic residues" evidence="1">
    <location>
        <begin position="55"/>
        <end position="67"/>
    </location>
</feature>
<feature type="compositionally biased region" description="Basic and acidic residues" evidence="1">
    <location>
        <begin position="1"/>
        <end position="24"/>
    </location>
</feature>
<reference evidence="2" key="1">
    <citation type="submission" date="2023-10" db="EMBL/GenBank/DDBJ databases">
        <title>Chromosome-level genome of the transformable northern wattle, Acacia crassicarpa.</title>
        <authorList>
            <person name="Massaro I."/>
            <person name="Sinha N.R."/>
            <person name="Poethig S."/>
            <person name="Leichty A.R."/>
        </authorList>
    </citation>
    <scope>NUCLEOTIDE SEQUENCE</scope>
    <source>
        <strain evidence="2">Acra3RX</strain>
        <tissue evidence="2">Leaf</tissue>
    </source>
</reference>
<feature type="compositionally biased region" description="Polar residues" evidence="1">
    <location>
        <begin position="30"/>
        <end position="44"/>
    </location>
</feature>
<dbReference type="EMBL" id="JAWXYG010000009">
    <property type="protein sequence ID" value="KAK4262627.1"/>
    <property type="molecule type" value="Genomic_DNA"/>
</dbReference>
<name>A0AAE1MCV0_9FABA</name>
<evidence type="ECO:0000313" key="2">
    <source>
        <dbReference type="EMBL" id="KAK4262627.1"/>
    </source>
</evidence>
<organism evidence="2 3">
    <name type="scientific">Acacia crassicarpa</name>
    <name type="common">northern wattle</name>
    <dbReference type="NCBI Taxonomy" id="499986"/>
    <lineage>
        <taxon>Eukaryota</taxon>
        <taxon>Viridiplantae</taxon>
        <taxon>Streptophyta</taxon>
        <taxon>Embryophyta</taxon>
        <taxon>Tracheophyta</taxon>
        <taxon>Spermatophyta</taxon>
        <taxon>Magnoliopsida</taxon>
        <taxon>eudicotyledons</taxon>
        <taxon>Gunneridae</taxon>
        <taxon>Pentapetalae</taxon>
        <taxon>rosids</taxon>
        <taxon>fabids</taxon>
        <taxon>Fabales</taxon>
        <taxon>Fabaceae</taxon>
        <taxon>Caesalpinioideae</taxon>
        <taxon>mimosoid clade</taxon>
        <taxon>Acacieae</taxon>
        <taxon>Acacia</taxon>
    </lineage>
</organism>
<feature type="region of interest" description="Disordered" evidence="1">
    <location>
        <begin position="98"/>
        <end position="127"/>
    </location>
</feature>
<sequence length="127" mass="13729">MPPERYPRECSGERPRPNKEKQQIDGHNVIFTNPPTNEGGNSRMSAGFQIGHGFENGEPRKVKEGSSKKSPGGMTTGKGEMVNGNDSVVLIVVAVERTGSADEEFDGGDKQEVEEGAKEEGQEQVRA</sequence>
<feature type="region of interest" description="Disordered" evidence="1">
    <location>
        <begin position="1"/>
        <end position="86"/>
    </location>
</feature>
<dbReference type="Proteomes" id="UP001293593">
    <property type="component" value="Unassembled WGS sequence"/>
</dbReference>
<feature type="compositionally biased region" description="Basic and acidic residues" evidence="1">
    <location>
        <begin position="107"/>
        <end position="127"/>
    </location>
</feature>
<gene>
    <name evidence="2" type="ORF">QN277_028165</name>
</gene>
<comment type="caution">
    <text evidence="2">The sequence shown here is derived from an EMBL/GenBank/DDBJ whole genome shotgun (WGS) entry which is preliminary data.</text>
</comment>
<keyword evidence="3" id="KW-1185">Reference proteome</keyword>
<evidence type="ECO:0000313" key="3">
    <source>
        <dbReference type="Proteomes" id="UP001293593"/>
    </source>
</evidence>
<protein>
    <submittedName>
        <fullName evidence="2">Uncharacterized protein</fullName>
    </submittedName>
</protein>
<dbReference type="AlphaFoldDB" id="A0AAE1MCV0"/>
<proteinExistence type="predicted"/>
<evidence type="ECO:0000256" key="1">
    <source>
        <dbReference type="SAM" id="MobiDB-lite"/>
    </source>
</evidence>
<accession>A0AAE1MCV0</accession>